<sequence length="306" mass="35834">PIMYKFTRIEMNKKITKKQKNNDIGASYRIVRFDKKNQRCMRYKRESLICNTKNECFICKKNNIPCIKKKEYINKRIYKDKKGMMYCKLLDDYWHTENLDLVYIHVNDIEELDGCCKDNEKGCFSEIGIYYANGSKQITEPLLGSLQSNNRAELYTVICAIETCENQDKVIKIKTDSRYVINAYFLITKRNGKIYFTHIFEHDDVIENEIADKLAKKVSNQINHITTLIAWLCTNNSGIDNLLEGWKPGDPVINSLPLSEVLEEQKKFGLEFTKILSTIDIWEIGREENDDENPKLLDRGTIFSFK</sequence>
<comment type="caution">
    <text evidence="9">The sequence shown here is derived from an EMBL/GenBank/DDBJ whole genome shotgun (WGS) entry which is preliminary data.</text>
</comment>
<dbReference type="PANTHER" id="PTHR10642">
    <property type="entry name" value="RIBONUCLEASE H1"/>
    <property type="match status" value="1"/>
</dbReference>
<dbReference type="EC" id="3.1.26.4" evidence="3"/>
<protein>
    <recommendedName>
        <fullName evidence="3">ribonuclease H</fullName>
        <ecNumber evidence="3">3.1.26.4</ecNumber>
    </recommendedName>
</protein>
<organism evidence="9 10">
    <name type="scientific">Gigaspora margarita</name>
    <dbReference type="NCBI Taxonomy" id="4874"/>
    <lineage>
        <taxon>Eukaryota</taxon>
        <taxon>Fungi</taxon>
        <taxon>Fungi incertae sedis</taxon>
        <taxon>Mucoromycota</taxon>
        <taxon>Glomeromycotina</taxon>
        <taxon>Glomeromycetes</taxon>
        <taxon>Diversisporales</taxon>
        <taxon>Gigasporaceae</taxon>
        <taxon>Gigaspora</taxon>
    </lineage>
</organism>
<evidence type="ECO:0000256" key="7">
    <source>
        <dbReference type="ARBA" id="ARBA00022801"/>
    </source>
</evidence>
<keyword evidence="5" id="KW-0479">Metal-binding</keyword>
<feature type="non-terminal residue" evidence="9">
    <location>
        <position position="306"/>
    </location>
</feature>
<name>A0ABN7VQX6_GIGMA</name>
<gene>
    <name evidence="9" type="ORF">GMARGA_LOCUS21550</name>
</gene>
<dbReference type="InterPro" id="IPR002156">
    <property type="entry name" value="RNaseH_domain"/>
</dbReference>
<proteinExistence type="inferred from homology"/>
<reference evidence="9 10" key="1">
    <citation type="submission" date="2021-06" db="EMBL/GenBank/DDBJ databases">
        <authorList>
            <person name="Kallberg Y."/>
            <person name="Tangrot J."/>
            <person name="Rosling A."/>
        </authorList>
    </citation>
    <scope>NUCLEOTIDE SEQUENCE [LARGE SCALE GENOMIC DNA]</scope>
    <source>
        <strain evidence="9 10">120-4 pot B 10/14</strain>
    </source>
</reference>
<accession>A0ABN7VQX6</accession>
<dbReference type="Pfam" id="PF00075">
    <property type="entry name" value="RNase_H"/>
    <property type="match status" value="1"/>
</dbReference>
<keyword evidence="7" id="KW-0378">Hydrolase</keyword>
<feature type="non-terminal residue" evidence="9">
    <location>
        <position position="1"/>
    </location>
</feature>
<keyword evidence="4" id="KW-0540">Nuclease</keyword>
<comment type="similarity">
    <text evidence="2">Belongs to the RNase H family.</text>
</comment>
<evidence type="ECO:0000313" key="9">
    <source>
        <dbReference type="EMBL" id="CAG8793004.1"/>
    </source>
</evidence>
<keyword evidence="6" id="KW-0255">Endonuclease</keyword>
<dbReference type="Gene3D" id="3.30.420.10">
    <property type="entry name" value="Ribonuclease H-like superfamily/Ribonuclease H"/>
    <property type="match status" value="1"/>
</dbReference>
<dbReference type="Proteomes" id="UP000789901">
    <property type="component" value="Unassembled WGS sequence"/>
</dbReference>
<evidence type="ECO:0000259" key="8">
    <source>
        <dbReference type="Pfam" id="PF00075"/>
    </source>
</evidence>
<dbReference type="InterPro" id="IPR036397">
    <property type="entry name" value="RNaseH_sf"/>
</dbReference>
<comment type="catalytic activity">
    <reaction evidence="1">
        <text>Endonucleolytic cleavage to 5'-phosphomonoester.</text>
        <dbReference type="EC" id="3.1.26.4"/>
    </reaction>
</comment>
<dbReference type="InterPro" id="IPR050092">
    <property type="entry name" value="RNase_H"/>
</dbReference>
<feature type="domain" description="RNase H type-1" evidence="8">
    <location>
        <begin position="113"/>
        <end position="183"/>
    </location>
</feature>
<dbReference type="PANTHER" id="PTHR10642:SF26">
    <property type="entry name" value="RIBONUCLEASE H1"/>
    <property type="match status" value="1"/>
</dbReference>
<keyword evidence="10" id="KW-1185">Reference proteome</keyword>
<evidence type="ECO:0000256" key="4">
    <source>
        <dbReference type="ARBA" id="ARBA00022722"/>
    </source>
</evidence>
<dbReference type="EMBL" id="CAJVQB010019984">
    <property type="protein sequence ID" value="CAG8793004.1"/>
    <property type="molecule type" value="Genomic_DNA"/>
</dbReference>
<evidence type="ECO:0000256" key="3">
    <source>
        <dbReference type="ARBA" id="ARBA00012180"/>
    </source>
</evidence>
<evidence type="ECO:0000256" key="2">
    <source>
        <dbReference type="ARBA" id="ARBA00005300"/>
    </source>
</evidence>
<evidence type="ECO:0000256" key="1">
    <source>
        <dbReference type="ARBA" id="ARBA00000077"/>
    </source>
</evidence>
<evidence type="ECO:0000256" key="6">
    <source>
        <dbReference type="ARBA" id="ARBA00022759"/>
    </source>
</evidence>
<evidence type="ECO:0000313" key="10">
    <source>
        <dbReference type="Proteomes" id="UP000789901"/>
    </source>
</evidence>
<dbReference type="InterPro" id="IPR012337">
    <property type="entry name" value="RNaseH-like_sf"/>
</dbReference>
<dbReference type="SUPFAM" id="SSF53098">
    <property type="entry name" value="Ribonuclease H-like"/>
    <property type="match status" value="1"/>
</dbReference>
<evidence type="ECO:0000256" key="5">
    <source>
        <dbReference type="ARBA" id="ARBA00022723"/>
    </source>
</evidence>